<keyword evidence="8" id="KW-1185">Reference proteome</keyword>
<dbReference type="Pfam" id="PF01594">
    <property type="entry name" value="AI-2E_transport"/>
    <property type="match status" value="1"/>
</dbReference>
<dbReference type="PANTHER" id="PTHR21716">
    <property type="entry name" value="TRANSMEMBRANE PROTEIN"/>
    <property type="match status" value="1"/>
</dbReference>
<comment type="subcellular location">
    <subcellularLocation>
        <location evidence="1">Membrane</location>
        <topology evidence="1">Multi-pass membrane protein</topology>
    </subcellularLocation>
</comment>
<protein>
    <submittedName>
        <fullName evidence="7">AI-2E family transporter</fullName>
    </submittedName>
</protein>
<dbReference type="PANTHER" id="PTHR21716:SF4">
    <property type="entry name" value="TRANSMEMBRANE PROTEIN 245"/>
    <property type="match status" value="1"/>
</dbReference>
<proteinExistence type="inferred from homology"/>
<evidence type="ECO:0000256" key="6">
    <source>
        <dbReference type="SAM" id="Phobius"/>
    </source>
</evidence>
<evidence type="ECO:0000256" key="2">
    <source>
        <dbReference type="ARBA" id="ARBA00009773"/>
    </source>
</evidence>
<feature type="transmembrane region" description="Helical" evidence="6">
    <location>
        <begin position="12"/>
        <end position="31"/>
    </location>
</feature>
<evidence type="ECO:0000256" key="3">
    <source>
        <dbReference type="ARBA" id="ARBA00022692"/>
    </source>
</evidence>
<evidence type="ECO:0000256" key="1">
    <source>
        <dbReference type="ARBA" id="ARBA00004141"/>
    </source>
</evidence>
<keyword evidence="3 6" id="KW-0812">Transmembrane</keyword>
<dbReference type="EMBL" id="JABWMH010000004">
    <property type="protein sequence ID" value="NVD28880.1"/>
    <property type="molecule type" value="Genomic_DNA"/>
</dbReference>
<sequence>MDNRETSKKRVEWGFLITLLVIISLAFGVLIEPFFGAIVWGVVVAVLFRPVYERLLSYLPGRTNLAAVITLLLILLLVVVPTILLGMALAQEAASIYSRIQDGEIDFGAVFEAFESSLPQWMQTQLAAYGYDDFAGIREKIEQSISAILEFLVSRVLSVGQGAFQFLLSLGVMMYLTFFLLRDGRALAERIEDIIPLGAEKREILREKFLVVIRATIKGSLIIAIIQGTLGGLVFWALDIRGALLWAVLMGIFSLIPAIGTGFVWVPVALYLFITGAIWEAVVLVLCGVFLISMADNLVRPILVGRDTRMPDYVVLISTLGGLQLFGINGIVIGPLVAALFIAIWGIFSEMHQDKSEIVKAGD</sequence>
<evidence type="ECO:0000256" key="5">
    <source>
        <dbReference type="ARBA" id="ARBA00023136"/>
    </source>
</evidence>
<feature type="transmembrane region" description="Helical" evidence="6">
    <location>
        <begin position="64"/>
        <end position="89"/>
    </location>
</feature>
<accession>A0ABX2N577</accession>
<keyword evidence="4 6" id="KW-1133">Transmembrane helix</keyword>
<dbReference type="Proteomes" id="UP000652427">
    <property type="component" value="Unassembled WGS sequence"/>
</dbReference>
<feature type="transmembrane region" description="Helical" evidence="6">
    <location>
        <begin position="211"/>
        <end position="238"/>
    </location>
</feature>
<feature type="transmembrane region" description="Helical" evidence="6">
    <location>
        <begin position="244"/>
        <end position="265"/>
    </location>
</feature>
<evidence type="ECO:0000313" key="8">
    <source>
        <dbReference type="Proteomes" id="UP000652427"/>
    </source>
</evidence>
<name>A0ABX2N577_9SPHN</name>
<feature type="transmembrane region" description="Helical" evidence="6">
    <location>
        <begin position="272"/>
        <end position="295"/>
    </location>
</feature>
<feature type="transmembrane region" description="Helical" evidence="6">
    <location>
        <begin position="37"/>
        <end position="52"/>
    </location>
</feature>
<organism evidence="7 8">
    <name type="scientific">Parasphingorhabdus flavimaris</name>
    <dbReference type="NCBI Taxonomy" id="266812"/>
    <lineage>
        <taxon>Bacteria</taxon>
        <taxon>Pseudomonadati</taxon>
        <taxon>Pseudomonadota</taxon>
        <taxon>Alphaproteobacteria</taxon>
        <taxon>Sphingomonadales</taxon>
        <taxon>Sphingomonadaceae</taxon>
        <taxon>Parasphingorhabdus</taxon>
    </lineage>
</organism>
<evidence type="ECO:0000313" key="7">
    <source>
        <dbReference type="EMBL" id="NVD28880.1"/>
    </source>
</evidence>
<dbReference type="InterPro" id="IPR002549">
    <property type="entry name" value="AI-2E-like"/>
</dbReference>
<comment type="similarity">
    <text evidence="2">Belongs to the autoinducer-2 exporter (AI-2E) (TC 2.A.86) family.</text>
</comment>
<reference evidence="7 8" key="1">
    <citation type="submission" date="2020-06" db="EMBL/GenBank/DDBJ databases">
        <authorList>
            <person name="Kim S.-J."/>
            <person name="Park S.-J."/>
        </authorList>
    </citation>
    <scope>NUCLEOTIDE SEQUENCE [LARGE SCALE GENOMIC DNA]</scope>
    <source>
        <strain evidence="7 8">SW-151</strain>
    </source>
</reference>
<evidence type="ECO:0000256" key="4">
    <source>
        <dbReference type="ARBA" id="ARBA00022989"/>
    </source>
</evidence>
<comment type="caution">
    <text evidence="7">The sequence shown here is derived from an EMBL/GenBank/DDBJ whole genome shotgun (WGS) entry which is preliminary data.</text>
</comment>
<feature type="transmembrane region" description="Helical" evidence="6">
    <location>
        <begin position="162"/>
        <end position="181"/>
    </location>
</feature>
<feature type="transmembrane region" description="Helical" evidence="6">
    <location>
        <begin position="315"/>
        <end position="348"/>
    </location>
</feature>
<gene>
    <name evidence="7" type="ORF">HUO14_13345</name>
</gene>
<dbReference type="RefSeq" id="WP_176280332.1">
    <property type="nucleotide sequence ID" value="NZ_JABWMH010000004.1"/>
</dbReference>
<keyword evidence="5 6" id="KW-0472">Membrane</keyword>